<keyword evidence="2" id="KW-1185">Reference proteome</keyword>
<dbReference type="EMBL" id="JACOGA010000005">
    <property type="protein sequence ID" value="MBC3873383.1"/>
    <property type="molecule type" value="Genomic_DNA"/>
</dbReference>
<dbReference type="RefSeq" id="WP_186941412.1">
    <property type="nucleotide sequence ID" value="NZ_JACOGA010000005.1"/>
</dbReference>
<name>A0ABR6Y9X4_9BURK</name>
<gene>
    <name evidence="1" type="ORF">H8K55_07285</name>
</gene>
<dbReference type="Proteomes" id="UP000624279">
    <property type="component" value="Unassembled WGS sequence"/>
</dbReference>
<protein>
    <recommendedName>
        <fullName evidence="3">CYTH domain-containing protein</fullName>
    </recommendedName>
</protein>
<proteinExistence type="predicted"/>
<comment type="caution">
    <text evidence="1">The sequence shown here is derived from an EMBL/GenBank/DDBJ whole genome shotgun (WGS) entry which is preliminary data.</text>
</comment>
<organism evidence="1 2">
    <name type="scientific">Undibacterium flavidum</name>
    <dbReference type="NCBI Taxonomy" id="2762297"/>
    <lineage>
        <taxon>Bacteria</taxon>
        <taxon>Pseudomonadati</taxon>
        <taxon>Pseudomonadota</taxon>
        <taxon>Betaproteobacteria</taxon>
        <taxon>Burkholderiales</taxon>
        <taxon>Oxalobacteraceae</taxon>
        <taxon>Undibacterium</taxon>
    </lineage>
</organism>
<evidence type="ECO:0000313" key="2">
    <source>
        <dbReference type="Proteomes" id="UP000624279"/>
    </source>
</evidence>
<evidence type="ECO:0000313" key="1">
    <source>
        <dbReference type="EMBL" id="MBC3873383.1"/>
    </source>
</evidence>
<sequence>MTTYSDIFVEASSELDLRSFSSQVFEIFGIADFEERESSHYVDGHYFRSKADDLQIKVTFTDDSDLDGYRFWLPISSTNESIDAAALADTYAKKLSTAGWAAFVPAKDWNRKDWLGEGVRYDV</sequence>
<evidence type="ECO:0008006" key="3">
    <source>
        <dbReference type="Google" id="ProtNLM"/>
    </source>
</evidence>
<reference evidence="1 2" key="1">
    <citation type="submission" date="2020-08" db="EMBL/GenBank/DDBJ databases">
        <title>Novel species isolated from subtropical streams in China.</title>
        <authorList>
            <person name="Lu H."/>
        </authorList>
    </citation>
    <scope>NUCLEOTIDE SEQUENCE [LARGE SCALE GENOMIC DNA]</scope>
    <source>
        <strain evidence="1 2">LX15W</strain>
    </source>
</reference>
<accession>A0ABR6Y9X4</accession>